<protein>
    <submittedName>
        <fullName evidence="1">Uncharacterized protein</fullName>
    </submittedName>
</protein>
<evidence type="ECO:0000313" key="2">
    <source>
        <dbReference type="Proteomes" id="UP001595704"/>
    </source>
</evidence>
<dbReference type="RefSeq" id="WP_191321495.1">
    <property type="nucleotide sequence ID" value="NZ_BNCG01000096.1"/>
</dbReference>
<reference evidence="2" key="1">
    <citation type="journal article" date="2019" name="Int. J. Syst. Evol. Microbiol.">
        <title>The Global Catalogue of Microorganisms (GCM) 10K type strain sequencing project: providing services to taxonomists for standard genome sequencing and annotation.</title>
        <authorList>
            <consortium name="The Broad Institute Genomics Platform"/>
            <consortium name="The Broad Institute Genome Sequencing Center for Infectious Disease"/>
            <person name="Wu L."/>
            <person name="Ma J."/>
        </authorList>
    </citation>
    <scope>NUCLEOTIDE SEQUENCE [LARGE SCALE GENOMIC DNA]</scope>
    <source>
        <strain evidence="2">KCTC 42282</strain>
    </source>
</reference>
<gene>
    <name evidence="1" type="ORF">ACFONL_22805</name>
</gene>
<proteinExistence type="predicted"/>
<sequence>MIFPFFDKSDFAGLPSNRQLRPIKVFEATIDRAVGEEVRADGACGVELWSALAGINWHAADGAVVSYSLRRAAELVAWVREESNSLQWYCSGPTGDVASWISGAMAAEGWTWSLAS</sequence>
<comment type="caution">
    <text evidence="1">The sequence shown here is derived from an EMBL/GenBank/DDBJ whole genome shotgun (WGS) entry which is preliminary data.</text>
</comment>
<dbReference type="EMBL" id="JBHRYC010000123">
    <property type="protein sequence ID" value="MFC3640170.1"/>
    <property type="molecule type" value="Genomic_DNA"/>
</dbReference>
<evidence type="ECO:0000313" key="1">
    <source>
        <dbReference type="EMBL" id="MFC3640170.1"/>
    </source>
</evidence>
<name>A0ABV7UN55_9HYPH</name>
<keyword evidence="2" id="KW-1185">Reference proteome</keyword>
<dbReference type="Proteomes" id="UP001595704">
    <property type="component" value="Unassembled WGS sequence"/>
</dbReference>
<accession>A0ABV7UN55</accession>
<organism evidence="1 2">
    <name type="scientific">Camelimonas fluminis</name>
    <dbReference type="NCBI Taxonomy" id="1576911"/>
    <lineage>
        <taxon>Bacteria</taxon>
        <taxon>Pseudomonadati</taxon>
        <taxon>Pseudomonadota</taxon>
        <taxon>Alphaproteobacteria</taxon>
        <taxon>Hyphomicrobiales</taxon>
        <taxon>Chelatococcaceae</taxon>
        <taxon>Camelimonas</taxon>
    </lineage>
</organism>